<dbReference type="SMART" id="SM00218">
    <property type="entry name" value="ZU5"/>
    <property type="match status" value="1"/>
</dbReference>
<feature type="domain" description="Death" evidence="3">
    <location>
        <begin position="1098"/>
        <end position="1180"/>
    </location>
</feature>
<dbReference type="SUPFAM" id="SSF75011">
    <property type="entry name" value="3-carboxy-cis,cis-mucoante lactonizing enzyme"/>
    <property type="match status" value="1"/>
</dbReference>
<accession>A0A914AGM5</accession>
<feature type="compositionally biased region" description="Basic and acidic residues" evidence="2">
    <location>
        <begin position="562"/>
        <end position="572"/>
    </location>
</feature>
<feature type="region of interest" description="Disordered" evidence="2">
    <location>
        <begin position="1340"/>
        <end position="1361"/>
    </location>
</feature>
<dbReference type="GeneID" id="119733351"/>
<dbReference type="CDD" id="cd01670">
    <property type="entry name" value="Death"/>
    <property type="match status" value="1"/>
</dbReference>
<dbReference type="Pfam" id="PF00791">
    <property type="entry name" value="ZU5"/>
    <property type="match status" value="1"/>
</dbReference>
<feature type="region of interest" description="Disordered" evidence="2">
    <location>
        <begin position="1199"/>
        <end position="1278"/>
    </location>
</feature>
<organism evidence="5 6">
    <name type="scientific">Patiria miniata</name>
    <name type="common">Bat star</name>
    <name type="synonym">Asterina miniata</name>
    <dbReference type="NCBI Taxonomy" id="46514"/>
    <lineage>
        <taxon>Eukaryota</taxon>
        <taxon>Metazoa</taxon>
        <taxon>Echinodermata</taxon>
        <taxon>Eleutherozoa</taxon>
        <taxon>Asterozoa</taxon>
        <taxon>Asteroidea</taxon>
        <taxon>Valvatacea</taxon>
        <taxon>Valvatida</taxon>
        <taxon>Asterinidae</taxon>
        <taxon>Patiria</taxon>
    </lineage>
</organism>
<feature type="domain" description="Death" evidence="3">
    <location>
        <begin position="1"/>
        <end position="80"/>
    </location>
</feature>
<feature type="domain" description="Death" evidence="3">
    <location>
        <begin position="105"/>
        <end position="190"/>
    </location>
</feature>
<feature type="compositionally biased region" description="Basic and acidic residues" evidence="2">
    <location>
        <begin position="1265"/>
        <end position="1278"/>
    </location>
</feature>
<sequence>MISNELGSEWRQLARHLGLSAAEIERIVMDDPGHTPNQIFNMLVKWRHQQSTSTDQRDVLDTALMEIGRWDIAEDLLDIRGGSDSFCKLCNPLSGTTSHYPLDISDFDLRMISNELGSEWRKLATNLGLSTAEIEHIVMDDPGQTDKQIFIMLVKWKSRVSTSLDQREVLCKALMEIGRRDIAEYLLDIRGGSGNFCKLCNSLSGTTSHYPLERGTTHQPYTSIITEIHKEKVKGGDAKQSTPEIGTAHQPYTTISTGSSPTKWLQGRSSVDAHDLHLYKWMPTGTIDRKNDRLWPFCIVATPNEIAVTARGQMVWIHYINGVLKTIIETEEDIQGISATQDRLVVVGASTHLVYMYTMNGQLDFKFSTVQHEEVKDAVKQVAIWPWSVASKKNGAIIVGDVVRYVLTEHRPKDGKILRTMQVKIKPEYLAVDDDDRILVSDRHTILVVDDSGSETFTQPTIDGRLAESYGLCCTKSAIYVIVSDDGGNTGRIHQYDKRGNFVESIALGLFRHMGITVTADQRYLAIASDYHVKIYKAKEHEVKSMSTETTSSKMPSRPTHKISEDTEDQRLQEPSHLQQVLDEVNKLAENLTASERLDSRLQLPYIAMGYFNEKGGSLSLDEYGVHLTIPRGAIAPGSPQQVYIYVDPTVVGPKEVAFSPNVDCGPEGLRFEESVVLSFPHHADVRSTSSDPLKPQMCQDNYLSDTWEEFDGNAVITEDRVILLVNHFTRFNLPGRRKRLVVVPYGDVFDPRQGKYQIRVYILNDDKKAKKNVEKDETHSKRLDGFKTLSWGEGDLAVKLSEFPRGCKVYEEETQTIHEKQIKEQARNCVTFTLGLPSWSADDVLYCAVETYQDNGDEYEREQGKVRLSICPDMKTPDRDAVQMPVCDQAAACSQTVSPQSAGATSGGSRMTIQDEVGGGFSKREPNHSAMAESCDSVGQTCSDTHWQVEKLLEARNDNGDNSTQRGTVNGDTFVFIFRSDVETTSTLCQKIIQEICRVKTEEEKLSRRKVVDDTTLLYLACELGSEWERLATFLGFGVNDVYKFKNDNPHDTNNQIFQMLVKWRDEQYLTELVDCLGRELTKVNKGEMAKTLRDIDDSSLHEVSNQLGSDWETFATALGCDTHKVKNEFPYDTREHCFQMLVEWRAKQLSPNFQVDKLCKELKRVDREELADTLRELISDRDSEKPGLLEKPQVMEQASGDHASAIGNSQPSVESNYSQEELVSDRNHEKAQLLKKPQVKKKADGDHASGIGSEPPSTKTKNSQKEPISDKDPEKRQLLEKLQTMELEETGGNHARATGCDQPCLKAKCSLNELIRERDSKKPQILENSLKALHILENTREGKAEPHSQQQLRVVNKRE</sequence>
<dbReference type="SMART" id="SM00005">
    <property type="entry name" value="DEATH"/>
    <property type="match status" value="4"/>
</dbReference>
<protein>
    <recommendedName>
        <fullName evidence="1">Netrin receptor UNC5</fullName>
    </recommendedName>
</protein>
<dbReference type="GO" id="GO:0005042">
    <property type="term" value="F:netrin receptor activity"/>
    <property type="evidence" value="ECO:0007669"/>
    <property type="project" value="UniProtKB-UniRule"/>
</dbReference>
<evidence type="ECO:0000313" key="6">
    <source>
        <dbReference type="Proteomes" id="UP000887568"/>
    </source>
</evidence>
<dbReference type="Proteomes" id="UP000887568">
    <property type="component" value="Unplaced"/>
</dbReference>
<dbReference type="InterPro" id="IPR011029">
    <property type="entry name" value="DEATH-like_dom_sf"/>
</dbReference>
<reference evidence="5" key="1">
    <citation type="submission" date="2022-11" db="UniProtKB">
        <authorList>
            <consortium name="EnsemblMetazoa"/>
        </authorList>
    </citation>
    <scope>IDENTIFICATION</scope>
</reference>
<dbReference type="InterPro" id="IPR000488">
    <property type="entry name" value="Death_dom"/>
</dbReference>
<dbReference type="RefSeq" id="XP_038062862.1">
    <property type="nucleotide sequence ID" value="XM_038206934.1"/>
</dbReference>
<dbReference type="PROSITE" id="PS51145">
    <property type="entry name" value="ZU5"/>
    <property type="match status" value="1"/>
</dbReference>
<comment type="function">
    <text evidence="1">Receptor for netrin required for axon guidance. Mediates axon repulsion of neuronal growth cones in the developing nervous system upon ligand binding.</text>
</comment>
<feature type="region of interest" description="Disordered" evidence="2">
    <location>
        <begin position="544"/>
        <end position="572"/>
    </location>
</feature>
<dbReference type="InterPro" id="IPR000906">
    <property type="entry name" value="ZU5_dom"/>
</dbReference>
<dbReference type="PANTHER" id="PTHR12582">
    <property type="entry name" value="NETRIN RECEPTOR UNC5"/>
    <property type="match status" value="1"/>
</dbReference>
<dbReference type="PANTHER" id="PTHR12582:SF41">
    <property type="entry name" value="UNC5C-LIKE PROTEIN"/>
    <property type="match status" value="1"/>
</dbReference>
<keyword evidence="1" id="KW-0393">Immunoglobulin domain</keyword>
<feature type="domain" description="Death" evidence="3">
    <location>
        <begin position="1014"/>
        <end position="1098"/>
    </location>
</feature>
<dbReference type="Gene3D" id="1.10.533.10">
    <property type="entry name" value="Death Domain, Fas"/>
    <property type="match status" value="4"/>
</dbReference>
<dbReference type="GO" id="GO:0005886">
    <property type="term" value="C:plasma membrane"/>
    <property type="evidence" value="ECO:0007669"/>
    <property type="project" value="UniProtKB-SubCell"/>
</dbReference>
<dbReference type="InterPro" id="IPR037936">
    <property type="entry name" value="UNC5A-D"/>
</dbReference>
<evidence type="ECO:0000256" key="1">
    <source>
        <dbReference type="RuleBase" id="RU367033"/>
    </source>
</evidence>
<comment type="subcellular location">
    <subcellularLocation>
        <location evidence="1">Cell membrane</location>
        <topology evidence="1">Single-pass type I membrane protein</topology>
    </subcellularLocation>
</comment>
<dbReference type="Gene3D" id="2.120.10.30">
    <property type="entry name" value="TolB, C-terminal domain"/>
    <property type="match status" value="1"/>
</dbReference>
<name>A0A914AGM5_PATMI</name>
<feature type="compositionally biased region" description="Low complexity" evidence="2">
    <location>
        <begin position="545"/>
        <end position="557"/>
    </location>
</feature>
<evidence type="ECO:0000313" key="5">
    <source>
        <dbReference type="EnsemblMetazoa" id="XP_038062862.1"/>
    </source>
</evidence>
<evidence type="ECO:0000256" key="2">
    <source>
        <dbReference type="SAM" id="MobiDB-lite"/>
    </source>
</evidence>
<comment type="similarity">
    <text evidence="1">Belongs to the unc-5 family.</text>
</comment>
<dbReference type="OrthoDB" id="6118651at2759"/>
<dbReference type="InterPro" id="IPR011042">
    <property type="entry name" value="6-blade_b-propeller_TolB-like"/>
</dbReference>
<feature type="compositionally biased region" description="Basic and acidic residues" evidence="2">
    <location>
        <begin position="1225"/>
        <end position="1234"/>
    </location>
</feature>
<dbReference type="Gene3D" id="2.60.220.30">
    <property type="match status" value="1"/>
</dbReference>
<dbReference type="EnsemblMetazoa" id="XM_038206934.1">
    <property type="protein sequence ID" value="XP_038062862.1"/>
    <property type="gene ID" value="LOC119733351"/>
</dbReference>
<dbReference type="PROSITE" id="PS50017">
    <property type="entry name" value="DEATH_DOMAIN"/>
    <property type="match status" value="4"/>
</dbReference>
<feature type="compositionally biased region" description="Polar residues" evidence="2">
    <location>
        <begin position="1208"/>
        <end position="1223"/>
    </location>
</feature>
<proteinExistence type="inferred from homology"/>
<keyword evidence="1" id="KW-0217">Developmental protein</keyword>
<feature type="region of interest" description="Disordered" evidence="2">
    <location>
        <begin position="232"/>
        <end position="263"/>
    </location>
</feature>
<dbReference type="SUPFAM" id="SSF47986">
    <property type="entry name" value="DEATH domain"/>
    <property type="match status" value="4"/>
</dbReference>
<evidence type="ECO:0000259" key="3">
    <source>
        <dbReference type="PROSITE" id="PS50017"/>
    </source>
</evidence>
<keyword evidence="6" id="KW-1185">Reference proteome</keyword>
<dbReference type="Pfam" id="PF00531">
    <property type="entry name" value="Death"/>
    <property type="match status" value="4"/>
</dbReference>
<feature type="compositionally biased region" description="Polar residues" evidence="2">
    <location>
        <begin position="239"/>
        <end position="263"/>
    </location>
</feature>
<evidence type="ECO:0000259" key="4">
    <source>
        <dbReference type="PROSITE" id="PS51145"/>
    </source>
</evidence>
<keyword evidence="1" id="KW-0675">Receptor</keyword>
<feature type="domain" description="ZU5" evidence="4">
    <location>
        <begin position="606"/>
        <end position="738"/>
    </location>
</feature>